<dbReference type="AlphaFoldDB" id="A0A2N9FRZ8"/>
<organism evidence="1">
    <name type="scientific">Fagus sylvatica</name>
    <name type="common">Beechnut</name>
    <dbReference type="NCBI Taxonomy" id="28930"/>
    <lineage>
        <taxon>Eukaryota</taxon>
        <taxon>Viridiplantae</taxon>
        <taxon>Streptophyta</taxon>
        <taxon>Embryophyta</taxon>
        <taxon>Tracheophyta</taxon>
        <taxon>Spermatophyta</taxon>
        <taxon>Magnoliopsida</taxon>
        <taxon>eudicotyledons</taxon>
        <taxon>Gunneridae</taxon>
        <taxon>Pentapetalae</taxon>
        <taxon>rosids</taxon>
        <taxon>fabids</taxon>
        <taxon>Fagales</taxon>
        <taxon>Fagaceae</taxon>
        <taxon>Fagus</taxon>
    </lineage>
</organism>
<sequence length="150" mass="17006">MSRVVLCPVSYQCQCFIGGNLVTWRSKKQNVVARSSAEVEYRAMSHGVCELLWLRILMGELGFNLEKPVNLYCDNKAAISIAHNPVQHDRTKHVKVDRHFIKEKLTNGIISVPFVKSEDQLVDILTKAVSSRVLYSTLFKLGIRDIYAPT</sequence>
<proteinExistence type="predicted"/>
<dbReference type="PANTHER" id="PTHR11439">
    <property type="entry name" value="GAG-POL-RELATED RETROTRANSPOSON"/>
    <property type="match status" value="1"/>
</dbReference>
<name>A0A2N9FRZ8_FAGSY</name>
<reference evidence="1" key="1">
    <citation type="submission" date="2018-02" db="EMBL/GenBank/DDBJ databases">
        <authorList>
            <person name="Cohen D.B."/>
            <person name="Kent A.D."/>
        </authorList>
    </citation>
    <scope>NUCLEOTIDE SEQUENCE</scope>
</reference>
<accession>A0A2N9FRZ8</accession>
<dbReference type="PANTHER" id="PTHR11439:SF463">
    <property type="entry name" value="REVERSE TRANSCRIPTASE TY1_COPIA-TYPE DOMAIN-CONTAINING PROTEIN"/>
    <property type="match status" value="1"/>
</dbReference>
<dbReference type="EMBL" id="OIVN01001107">
    <property type="protein sequence ID" value="SPC89915.1"/>
    <property type="molecule type" value="Genomic_DNA"/>
</dbReference>
<protein>
    <recommendedName>
        <fullName evidence="2">Copia protein</fullName>
    </recommendedName>
</protein>
<evidence type="ECO:0008006" key="2">
    <source>
        <dbReference type="Google" id="ProtNLM"/>
    </source>
</evidence>
<evidence type="ECO:0000313" key="1">
    <source>
        <dbReference type="EMBL" id="SPC89915.1"/>
    </source>
</evidence>
<gene>
    <name evidence="1" type="ORF">FSB_LOCUS17797</name>
</gene>
<dbReference type="CDD" id="cd09272">
    <property type="entry name" value="RNase_HI_RT_Ty1"/>
    <property type="match status" value="1"/>
</dbReference>